<evidence type="ECO:0000313" key="2">
    <source>
        <dbReference type="RefSeq" id="XP_030981761.1"/>
    </source>
</evidence>
<dbReference type="Gene3D" id="3.40.50.200">
    <property type="entry name" value="Peptidase S8/S53 domain"/>
    <property type="match status" value="1"/>
</dbReference>
<dbReference type="KEGG" id="pgri:PgNI_06525"/>
<organism evidence="1 2">
    <name type="scientific">Pyricularia grisea</name>
    <name type="common">Crabgrass-specific blast fungus</name>
    <name type="synonym">Magnaporthe grisea</name>
    <dbReference type="NCBI Taxonomy" id="148305"/>
    <lineage>
        <taxon>Eukaryota</taxon>
        <taxon>Fungi</taxon>
        <taxon>Dikarya</taxon>
        <taxon>Ascomycota</taxon>
        <taxon>Pezizomycotina</taxon>
        <taxon>Sordariomycetes</taxon>
        <taxon>Sordariomycetidae</taxon>
        <taxon>Magnaporthales</taxon>
        <taxon>Pyriculariaceae</taxon>
        <taxon>Pyricularia</taxon>
    </lineage>
</organism>
<dbReference type="GO" id="GO:0006508">
    <property type="term" value="P:proteolysis"/>
    <property type="evidence" value="ECO:0007669"/>
    <property type="project" value="InterPro"/>
</dbReference>
<sequence>MPTNAARNRAEAGVPNPVTIDRQAMAIRELEQAIDEADEAGVIMFCSASDDIAAGETLPFRRKPSKIIRIGGAMQYGHGDPILEDSDSISYCFPGNQVAEAWNPFRGASQVRYHDGSSVGMALAAGLASVIIQCVIMLRDRHPADSAQHRDARGLVVALRKSKNMRLAFDSVFAVNDETEGWRKRKYLPVWALFGKAAQGMESLRDNERWGVLARLMKRISDRIEVY</sequence>
<accession>A0A6P8B3E8</accession>
<dbReference type="GeneID" id="41961457"/>
<dbReference type="RefSeq" id="XP_030981761.1">
    <property type="nucleotide sequence ID" value="XM_031126548.1"/>
</dbReference>
<evidence type="ECO:0008006" key="3">
    <source>
        <dbReference type="Google" id="ProtNLM"/>
    </source>
</evidence>
<name>A0A6P8B3E8_PYRGI</name>
<reference evidence="1 2" key="1">
    <citation type="journal article" date="2019" name="Mol. Biol. Evol.">
        <title>Blast fungal genomes show frequent chromosomal changes, gene gains and losses, and effector gene turnover.</title>
        <authorList>
            <person name="Gomez Luciano L.B."/>
            <person name="Jason Tsai I."/>
            <person name="Chuma I."/>
            <person name="Tosa Y."/>
            <person name="Chen Y.H."/>
            <person name="Li J.Y."/>
            <person name="Li M.Y."/>
            <person name="Jade Lu M.Y."/>
            <person name="Nakayashiki H."/>
            <person name="Li W.H."/>
        </authorList>
    </citation>
    <scope>NUCLEOTIDE SEQUENCE [LARGE SCALE GENOMIC DNA]</scope>
    <source>
        <strain evidence="1 2">NI907</strain>
    </source>
</reference>
<dbReference type="AlphaFoldDB" id="A0A6P8B3E8"/>
<dbReference type="InterPro" id="IPR036852">
    <property type="entry name" value="Peptidase_S8/S53_dom_sf"/>
</dbReference>
<gene>
    <name evidence="2" type="ORF">PgNI_06525</name>
</gene>
<dbReference type="Proteomes" id="UP000515153">
    <property type="component" value="Chromosome I"/>
</dbReference>
<reference evidence="2" key="2">
    <citation type="submission" date="2019-10" db="EMBL/GenBank/DDBJ databases">
        <authorList>
            <consortium name="NCBI Genome Project"/>
        </authorList>
    </citation>
    <scope>NUCLEOTIDE SEQUENCE</scope>
    <source>
        <strain evidence="2">NI907</strain>
    </source>
</reference>
<evidence type="ECO:0000313" key="1">
    <source>
        <dbReference type="Proteomes" id="UP000515153"/>
    </source>
</evidence>
<reference evidence="2" key="3">
    <citation type="submission" date="2025-08" db="UniProtKB">
        <authorList>
            <consortium name="RefSeq"/>
        </authorList>
    </citation>
    <scope>IDENTIFICATION</scope>
    <source>
        <strain evidence="2">NI907</strain>
    </source>
</reference>
<keyword evidence="1" id="KW-1185">Reference proteome</keyword>
<protein>
    <recommendedName>
        <fullName evidence="3">Peptidase S8/S53 domain-containing protein</fullName>
    </recommendedName>
</protein>
<dbReference type="GO" id="GO:0004252">
    <property type="term" value="F:serine-type endopeptidase activity"/>
    <property type="evidence" value="ECO:0007669"/>
    <property type="project" value="InterPro"/>
</dbReference>
<dbReference type="SUPFAM" id="SSF52743">
    <property type="entry name" value="Subtilisin-like"/>
    <property type="match status" value="1"/>
</dbReference>
<proteinExistence type="predicted"/>